<accession>A0A8B7BQQ5</accession>
<organism evidence="1 2">
    <name type="scientific">Phoenix dactylifera</name>
    <name type="common">Date palm</name>
    <dbReference type="NCBI Taxonomy" id="42345"/>
    <lineage>
        <taxon>Eukaryota</taxon>
        <taxon>Viridiplantae</taxon>
        <taxon>Streptophyta</taxon>
        <taxon>Embryophyta</taxon>
        <taxon>Tracheophyta</taxon>
        <taxon>Spermatophyta</taxon>
        <taxon>Magnoliopsida</taxon>
        <taxon>Liliopsida</taxon>
        <taxon>Arecaceae</taxon>
        <taxon>Coryphoideae</taxon>
        <taxon>Phoeniceae</taxon>
        <taxon>Phoenix</taxon>
    </lineage>
</organism>
<reference evidence="2" key="2">
    <citation type="submission" date="2025-08" db="UniProtKB">
        <authorList>
            <consortium name="RefSeq"/>
        </authorList>
    </citation>
    <scope>IDENTIFICATION</scope>
    <source>
        <tissue evidence="2">Young leaves</tissue>
    </source>
</reference>
<dbReference type="AlphaFoldDB" id="A0A8B7BQQ5"/>
<evidence type="ECO:0000313" key="1">
    <source>
        <dbReference type="Proteomes" id="UP000228380"/>
    </source>
</evidence>
<dbReference type="Proteomes" id="UP000228380">
    <property type="component" value="Chromosome 1"/>
</dbReference>
<name>A0A8B7BQQ5_PHODC</name>
<sequence length="161" mass="18108">MYPWVTIDPMVYTGTPPFSFQMMSVVLDTHHSSLQGHGLSPPVPSILSYPLYPSLQPHPLLNDPTLDVANQYLAFPSYAPVIVSYQNLERPSARRHSVQPSSRKIVKTQINREALPPLNNYLAILEPKELSLNVKMQPLTLKRVKMFNPILHVSAVVQVVT</sequence>
<dbReference type="RefSeq" id="XP_008783359.2">
    <property type="nucleotide sequence ID" value="XM_008785137.3"/>
</dbReference>
<evidence type="ECO:0000313" key="2">
    <source>
        <dbReference type="RefSeq" id="XP_008783359.2"/>
    </source>
</evidence>
<gene>
    <name evidence="2" type="primary">LOC103702632</name>
</gene>
<keyword evidence="1" id="KW-1185">Reference proteome</keyword>
<protein>
    <submittedName>
        <fullName evidence="2">Uncharacterized protein LOC103702632</fullName>
    </submittedName>
</protein>
<reference evidence="1" key="1">
    <citation type="journal article" date="2019" name="Nat. Commun.">
        <title>Genome-wide association mapping of date palm fruit traits.</title>
        <authorList>
            <person name="Hazzouri K.M."/>
            <person name="Gros-Balthazard M."/>
            <person name="Flowers J.M."/>
            <person name="Copetti D."/>
            <person name="Lemansour A."/>
            <person name="Lebrun M."/>
            <person name="Masmoudi K."/>
            <person name="Ferrand S."/>
            <person name="Dhar M.I."/>
            <person name="Fresquez Z.A."/>
            <person name="Rosas U."/>
            <person name="Zhang J."/>
            <person name="Talag J."/>
            <person name="Lee S."/>
            <person name="Kudrna D."/>
            <person name="Powell R.F."/>
            <person name="Leitch I.J."/>
            <person name="Krueger R.R."/>
            <person name="Wing R.A."/>
            <person name="Amiri K.M.A."/>
            <person name="Purugganan M.D."/>
        </authorList>
    </citation>
    <scope>NUCLEOTIDE SEQUENCE [LARGE SCALE GENOMIC DNA]</scope>
    <source>
        <strain evidence="1">cv. Khalas</strain>
    </source>
</reference>
<dbReference type="GeneID" id="103702632"/>
<proteinExistence type="predicted"/>
<dbReference type="KEGG" id="pda:103702632"/>